<reference evidence="3" key="1">
    <citation type="submission" date="2018-01" db="EMBL/GenBank/DDBJ databases">
        <authorList>
            <person name="Peeters C."/>
        </authorList>
    </citation>
    <scope>NUCLEOTIDE SEQUENCE [LARGE SCALE GENOMIC DNA]</scope>
</reference>
<evidence type="ECO:0000313" key="2">
    <source>
        <dbReference type="EMBL" id="SPB16517.1"/>
    </source>
</evidence>
<name>A0A2U3I8P0_9BURK</name>
<proteinExistence type="predicted"/>
<accession>A0A2U3I8P0</accession>
<keyword evidence="3" id="KW-1185">Reference proteome</keyword>
<dbReference type="Pfam" id="PF04860">
    <property type="entry name" value="Phage_portal"/>
    <property type="match status" value="1"/>
</dbReference>
<feature type="region of interest" description="Disordered" evidence="1">
    <location>
        <begin position="404"/>
        <end position="430"/>
    </location>
</feature>
<evidence type="ECO:0000256" key="1">
    <source>
        <dbReference type="SAM" id="MobiDB-lite"/>
    </source>
</evidence>
<sequence length="430" mass="47429">MTQPWYNEQRVRTPGSVILTSWRAEREAARAQGPANSVPVSGITPGTEAYAWLTGHVGAGRAISERSAMSVSAVYACVSLIGGALASLTLETYQTEGDSRKKYRPPLWWLLNEQMHPTWSAPVGWEFGAQSLLLEGDLFMRIHRVSPYSPDVKWLEPMHPLCVDVIRASPERRAYLFSTPEGVIALDQDDVIHVPGPGFNGLRGLSQIRHVLRQPASIALAGGEQAETMIDQGLRPDLVLKSGDKLNSEQIDKLRGQWAERYSGAKNTTAPVVLPNGMDVKEISISPQDAQLLDNRKFSIEDIARIFGVPPFMIGQTDKTTSWGSGVEQMGIGFVKYTLQRHLVKIEQEFNRKLFKTARNFVEFNAATLERGDFKTRNDGYRVGLGRAGEPGWLTVNEVRRMENLPPVDGGDTLNTGATNAPEPNPPAAE</sequence>
<dbReference type="EMBL" id="OGTP01000013">
    <property type="protein sequence ID" value="SPB16517.1"/>
    <property type="molecule type" value="Genomic_DNA"/>
</dbReference>
<dbReference type="Gene3D" id="3.40.140.120">
    <property type="match status" value="1"/>
</dbReference>
<organism evidence="2 3">
    <name type="scientific">Caballeronia novacaledonica</name>
    <dbReference type="NCBI Taxonomy" id="1544861"/>
    <lineage>
        <taxon>Bacteria</taxon>
        <taxon>Pseudomonadati</taxon>
        <taxon>Pseudomonadota</taxon>
        <taxon>Betaproteobacteria</taxon>
        <taxon>Burkholderiales</taxon>
        <taxon>Burkholderiaceae</taxon>
        <taxon>Caballeronia</taxon>
    </lineage>
</organism>
<dbReference type="NCBIfam" id="TIGR01537">
    <property type="entry name" value="portal_HK97"/>
    <property type="match status" value="1"/>
</dbReference>
<dbReference type="Gene3D" id="3.30.1120.70">
    <property type="match status" value="1"/>
</dbReference>
<dbReference type="InterPro" id="IPR006944">
    <property type="entry name" value="Phage/GTA_portal"/>
</dbReference>
<dbReference type="AlphaFoldDB" id="A0A2U3I8P0"/>
<evidence type="ECO:0000313" key="3">
    <source>
        <dbReference type="Proteomes" id="UP000238169"/>
    </source>
</evidence>
<dbReference type="InterPro" id="IPR006427">
    <property type="entry name" value="Portal_HK97"/>
</dbReference>
<dbReference type="RefSeq" id="WP_106856087.1">
    <property type="nucleotide sequence ID" value="NZ_OGTP01000013.1"/>
</dbReference>
<dbReference type="Proteomes" id="UP000238169">
    <property type="component" value="Unassembled WGS sequence"/>
</dbReference>
<protein>
    <submittedName>
        <fullName evidence="2">Head portal protein</fullName>
    </submittedName>
</protein>
<dbReference type="OrthoDB" id="9765386at2"/>
<gene>
    <name evidence="2" type="ORF">NOV72_03716</name>
</gene>
<dbReference type="Gene3D" id="1.20.1270.210">
    <property type="match status" value="1"/>
</dbReference>